<proteinExistence type="predicted"/>
<evidence type="ECO:0000313" key="3">
    <source>
        <dbReference type="Proteomes" id="UP001286313"/>
    </source>
</evidence>
<dbReference type="EMBL" id="JAWQEG010006766">
    <property type="protein sequence ID" value="KAK3853927.1"/>
    <property type="molecule type" value="Genomic_DNA"/>
</dbReference>
<reference evidence="2" key="1">
    <citation type="submission" date="2023-10" db="EMBL/GenBank/DDBJ databases">
        <title>Genome assemblies of two species of porcelain crab, Petrolisthes cinctipes and Petrolisthes manimaculis (Anomura: Porcellanidae).</title>
        <authorList>
            <person name="Angst P."/>
        </authorList>
    </citation>
    <scope>NUCLEOTIDE SEQUENCE</scope>
    <source>
        <strain evidence="2">PB745_01</strain>
        <tissue evidence="2">Gill</tissue>
    </source>
</reference>
<evidence type="ECO:0000256" key="1">
    <source>
        <dbReference type="SAM" id="MobiDB-lite"/>
    </source>
</evidence>
<name>A0AAE1BNC7_PETCI</name>
<comment type="caution">
    <text evidence="2">The sequence shown here is derived from an EMBL/GenBank/DDBJ whole genome shotgun (WGS) entry which is preliminary data.</text>
</comment>
<feature type="compositionally biased region" description="Basic residues" evidence="1">
    <location>
        <begin position="15"/>
        <end position="34"/>
    </location>
</feature>
<evidence type="ECO:0000313" key="2">
    <source>
        <dbReference type="EMBL" id="KAK3853927.1"/>
    </source>
</evidence>
<keyword evidence="3" id="KW-1185">Reference proteome</keyword>
<sequence length="113" mass="12876">MKTHQQQQATITSSNKKKKPPSPAAIRRRSHHHQQQATITKPHSKPTRLIPSCNIENKLINVINHCRSNHVVSFESPRCDISMEKDQANSTTGNLYSSREDNVTMLSPLYMEN</sequence>
<dbReference type="Proteomes" id="UP001286313">
    <property type="component" value="Unassembled WGS sequence"/>
</dbReference>
<gene>
    <name evidence="2" type="ORF">Pcinc_039557</name>
</gene>
<organism evidence="2 3">
    <name type="scientific">Petrolisthes cinctipes</name>
    <name type="common">Flat porcelain crab</name>
    <dbReference type="NCBI Taxonomy" id="88211"/>
    <lineage>
        <taxon>Eukaryota</taxon>
        <taxon>Metazoa</taxon>
        <taxon>Ecdysozoa</taxon>
        <taxon>Arthropoda</taxon>
        <taxon>Crustacea</taxon>
        <taxon>Multicrustacea</taxon>
        <taxon>Malacostraca</taxon>
        <taxon>Eumalacostraca</taxon>
        <taxon>Eucarida</taxon>
        <taxon>Decapoda</taxon>
        <taxon>Pleocyemata</taxon>
        <taxon>Anomura</taxon>
        <taxon>Galatheoidea</taxon>
        <taxon>Porcellanidae</taxon>
        <taxon>Petrolisthes</taxon>
    </lineage>
</organism>
<feature type="compositionally biased region" description="Polar residues" evidence="1">
    <location>
        <begin position="1"/>
        <end position="12"/>
    </location>
</feature>
<feature type="region of interest" description="Disordered" evidence="1">
    <location>
        <begin position="1"/>
        <end position="50"/>
    </location>
</feature>
<protein>
    <submittedName>
        <fullName evidence="2">Uncharacterized protein</fullName>
    </submittedName>
</protein>
<accession>A0AAE1BNC7</accession>
<dbReference type="AlphaFoldDB" id="A0AAE1BNC7"/>